<keyword evidence="3" id="KW-1185">Reference proteome</keyword>
<comment type="caution">
    <text evidence="2">The sequence shown here is derived from an EMBL/GenBank/DDBJ whole genome shotgun (WGS) entry which is preliminary data.</text>
</comment>
<dbReference type="Proteomes" id="UP000269154">
    <property type="component" value="Unassembled WGS sequence"/>
</dbReference>
<feature type="region of interest" description="Disordered" evidence="1">
    <location>
        <begin position="1"/>
        <end position="43"/>
    </location>
</feature>
<proteinExistence type="predicted"/>
<protein>
    <submittedName>
        <fullName evidence="2">Uncharacterized protein</fullName>
    </submittedName>
</protein>
<dbReference type="RefSeq" id="WP_124154843.1">
    <property type="nucleotide sequence ID" value="NZ_CAWOLW010000696.1"/>
</dbReference>
<name>A0A3N6PT89_9CYAN</name>
<feature type="compositionally biased region" description="Basic and acidic residues" evidence="1">
    <location>
        <begin position="1"/>
        <end position="33"/>
    </location>
</feature>
<evidence type="ECO:0000313" key="3">
    <source>
        <dbReference type="Proteomes" id="UP000269154"/>
    </source>
</evidence>
<gene>
    <name evidence="2" type="ORF">D5R40_15450</name>
</gene>
<sequence>MGEGRRQETGDRKQETGDRRQETGDRRNGEFRVGRSKNYKNDFSAQLLPKIRSFLSMKS</sequence>
<accession>A0A3N6PT89</accession>
<reference evidence="2 3" key="1">
    <citation type="journal article" date="2018" name="ACS Chem. Biol.">
        <title>Ketoreductase domain dysfunction expands chemodiversity: malyngamide biosynthesis in the cyanobacterium Okeania hirsuta.</title>
        <authorList>
            <person name="Moss N.A."/>
            <person name="Leao T."/>
            <person name="Rankin M."/>
            <person name="McCullough T.M."/>
            <person name="Qu P."/>
            <person name="Korobeynikov A."/>
            <person name="Smith J.L."/>
            <person name="Gerwick L."/>
            <person name="Gerwick W.H."/>
        </authorList>
    </citation>
    <scope>NUCLEOTIDE SEQUENCE [LARGE SCALE GENOMIC DNA]</scope>
    <source>
        <strain evidence="2 3">PAB10Feb10-1</strain>
    </source>
</reference>
<organism evidence="2 3">
    <name type="scientific">Okeania hirsuta</name>
    <dbReference type="NCBI Taxonomy" id="1458930"/>
    <lineage>
        <taxon>Bacteria</taxon>
        <taxon>Bacillati</taxon>
        <taxon>Cyanobacteriota</taxon>
        <taxon>Cyanophyceae</taxon>
        <taxon>Oscillatoriophycideae</taxon>
        <taxon>Oscillatoriales</taxon>
        <taxon>Microcoleaceae</taxon>
        <taxon>Okeania</taxon>
    </lineage>
</organism>
<dbReference type="AlphaFoldDB" id="A0A3N6PT89"/>
<evidence type="ECO:0000313" key="2">
    <source>
        <dbReference type="EMBL" id="RQH40950.1"/>
    </source>
</evidence>
<dbReference type="EMBL" id="RCBY01000080">
    <property type="protein sequence ID" value="RQH40950.1"/>
    <property type="molecule type" value="Genomic_DNA"/>
</dbReference>
<evidence type="ECO:0000256" key="1">
    <source>
        <dbReference type="SAM" id="MobiDB-lite"/>
    </source>
</evidence>